<dbReference type="InterPro" id="IPR027124">
    <property type="entry name" value="Swc5/CFDP1/2"/>
</dbReference>
<dbReference type="PROSITE" id="PS51279">
    <property type="entry name" value="BCNT_C"/>
    <property type="match status" value="1"/>
</dbReference>
<dbReference type="InterPro" id="IPR011421">
    <property type="entry name" value="BCNT-C"/>
</dbReference>
<dbReference type="GO" id="GO:0006338">
    <property type="term" value="P:chromatin remodeling"/>
    <property type="evidence" value="ECO:0007669"/>
    <property type="project" value="EnsemblFungi"/>
</dbReference>
<feature type="region of interest" description="Disordered" evidence="4">
    <location>
        <begin position="124"/>
        <end position="147"/>
    </location>
</feature>
<dbReference type="STRING" id="763406.A0A1E3NIS3"/>
<dbReference type="Proteomes" id="UP000094455">
    <property type="component" value="Unassembled WGS sequence"/>
</dbReference>
<evidence type="ECO:0000313" key="7">
    <source>
        <dbReference type="Proteomes" id="UP000094455"/>
    </source>
</evidence>
<evidence type="ECO:0000256" key="3">
    <source>
        <dbReference type="ARBA" id="ARBA00025222"/>
    </source>
</evidence>
<evidence type="ECO:0000313" key="6">
    <source>
        <dbReference type="EMBL" id="ODQ46047.1"/>
    </source>
</evidence>
<feature type="compositionally biased region" description="Acidic residues" evidence="4">
    <location>
        <begin position="1"/>
        <end position="20"/>
    </location>
</feature>
<accession>A0A1E3NIS3</accession>
<sequence>NGSGDDEEDGYDEDEDEDYVADGGSKEKTGGANDGANGDVEGDEDDDEEFIDEDDRKEIAKYSSIESSEGGLIKTRRQRLEEDAKEKKARKTVHVHGSGVGKESPSAKVDINSIWAELNSTSKAGPTTAATHVVSSSPGTTLGAAGHSVDEKVKITRTYEFAGKTISEEKWVDADSEEAKAHLNSTAIPAAKSAAAQIAPEPVAASAAVPQKNLRRKRKRASLLDAVITNSSNTKLTTLEKSRLDWATYVDKNKISDELKYTNKAGFLEKQDFLSRVDSRRDSLYSKAK</sequence>
<dbReference type="GO" id="GO:0000812">
    <property type="term" value="C:Swr1 complex"/>
    <property type="evidence" value="ECO:0007669"/>
    <property type="project" value="EnsemblFungi"/>
</dbReference>
<reference evidence="6 7" key="1">
    <citation type="journal article" date="2016" name="Proc. Natl. Acad. Sci. U.S.A.">
        <title>Comparative genomics of biotechnologically important yeasts.</title>
        <authorList>
            <person name="Riley R."/>
            <person name="Haridas S."/>
            <person name="Wolfe K.H."/>
            <person name="Lopes M.R."/>
            <person name="Hittinger C.T."/>
            <person name="Goeker M."/>
            <person name="Salamov A.A."/>
            <person name="Wisecaver J.H."/>
            <person name="Long T.M."/>
            <person name="Calvey C.H."/>
            <person name="Aerts A.L."/>
            <person name="Barry K.W."/>
            <person name="Choi C."/>
            <person name="Clum A."/>
            <person name="Coughlan A.Y."/>
            <person name="Deshpande S."/>
            <person name="Douglass A.P."/>
            <person name="Hanson S.J."/>
            <person name="Klenk H.-P."/>
            <person name="LaButti K.M."/>
            <person name="Lapidus A."/>
            <person name="Lindquist E.A."/>
            <person name="Lipzen A.M."/>
            <person name="Meier-Kolthoff J.P."/>
            <person name="Ohm R.A."/>
            <person name="Otillar R.P."/>
            <person name="Pangilinan J.L."/>
            <person name="Peng Y."/>
            <person name="Rokas A."/>
            <person name="Rosa C.A."/>
            <person name="Scheuner C."/>
            <person name="Sibirny A.A."/>
            <person name="Slot J.C."/>
            <person name="Stielow J.B."/>
            <person name="Sun H."/>
            <person name="Kurtzman C.P."/>
            <person name="Blackwell M."/>
            <person name="Grigoriev I.V."/>
            <person name="Jeffries T.W."/>
        </authorList>
    </citation>
    <scope>NUCLEOTIDE SEQUENCE [LARGE SCALE GENOMIC DNA]</scope>
    <source>
        <strain evidence="6 7">NRRL Y-2026</strain>
    </source>
</reference>
<evidence type="ECO:0000256" key="2">
    <source>
        <dbReference type="ARBA" id="ARBA00019138"/>
    </source>
</evidence>
<evidence type="ECO:0000256" key="1">
    <source>
        <dbReference type="ARBA" id="ARBA00010465"/>
    </source>
</evidence>
<name>A0A1E3NIS3_9ASCO</name>
<dbReference type="PANTHER" id="PTHR48407">
    <property type="entry name" value="CRANIOFACIAL DEVELOPMENT PROTEIN 1"/>
    <property type="match status" value="1"/>
</dbReference>
<evidence type="ECO:0000259" key="5">
    <source>
        <dbReference type="PROSITE" id="PS51279"/>
    </source>
</evidence>
<dbReference type="PANTHER" id="PTHR48407:SF1">
    <property type="entry name" value="CRANIOFACIAL DEVELOPMENT PROTEIN 1"/>
    <property type="match status" value="1"/>
</dbReference>
<dbReference type="GeneID" id="30178901"/>
<organism evidence="6 7">
    <name type="scientific">Pichia membranifaciens NRRL Y-2026</name>
    <dbReference type="NCBI Taxonomy" id="763406"/>
    <lineage>
        <taxon>Eukaryota</taxon>
        <taxon>Fungi</taxon>
        <taxon>Dikarya</taxon>
        <taxon>Ascomycota</taxon>
        <taxon>Saccharomycotina</taxon>
        <taxon>Pichiomycetes</taxon>
        <taxon>Pichiales</taxon>
        <taxon>Pichiaceae</taxon>
        <taxon>Pichia</taxon>
    </lineage>
</organism>
<feature type="compositionally biased region" description="Polar residues" evidence="4">
    <location>
        <begin position="124"/>
        <end position="140"/>
    </location>
</feature>
<feature type="domain" description="BCNT-C" evidence="5">
    <location>
        <begin position="218"/>
        <end position="289"/>
    </location>
</feature>
<evidence type="ECO:0000256" key="4">
    <source>
        <dbReference type="SAM" id="MobiDB-lite"/>
    </source>
</evidence>
<feature type="compositionally biased region" description="Acidic residues" evidence="4">
    <location>
        <begin position="40"/>
        <end position="53"/>
    </location>
</feature>
<feature type="non-terminal residue" evidence="6">
    <location>
        <position position="1"/>
    </location>
</feature>
<feature type="region of interest" description="Disordered" evidence="4">
    <location>
        <begin position="1"/>
        <end position="106"/>
    </location>
</feature>
<comment type="function">
    <text evidence="3">Component of the SWR1 complex which mediates the ATP-dependent exchange of histone H2A for the H2A variant HZT1 leading to transcriptional regulation of selected genes by chromatin remodeling. Involved in chromosome stability.</text>
</comment>
<comment type="similarity">
    <text evidence="1">Belongs to the SWC5 family.</text>
</comment>
<dbReference type="EMBL" id="KV454004">
    <property type="protein sequence ID" value="ODQ46047.1"/>
    <property type="molecule type" value="Genomic_DNA"/>
</dbReference>
<dbReference type="GO" id="GO:0005829">
    <property type="term" value="C:cytosol"/>
    <property type="evidence" value="ECO:0007669"/>
    <property type="project" value="EnsemblFungi"/>
</dbReference>
<dbReference type="AlphaFoldDB" id="A0A1E3NIS3"/>
<keyword evidence="7" id="KW-1185">Reference proteome</keyword>
<feature type="non-terminal residue" evidence="6">
    <location>
        <position position="289"/>
    </location>
</feature>
<feature type="compositionally biased region" description="Low complexity" evidence="4">
    <location>
        <begin position="30"/>
        <end position="39"/>
    </location>
</feature>
<dbReference type="Pfam" id="PF07572">
    <property type="entry name" value="BCNT"/>
    <property type="match status" value="1"/>
</dbReference>
<protein>
    <recommendedName>
        <fullName evidence="2">SWR1-complex protein 5</fullName>
    </recommendedName>
</protein>
<gene>
    <name evidence="6" type="ORF">PICMEDRAFT_21601</name>
</gene>
<proteinExistence type="inferred from homology"/>
<dbReference type="RefSeq" id="XP_019017160.1">
    <property type="nucleotide sequence ID" value="XM_019162214.1"/>
</dbReference>
<dbReference type="OrthoDB" id="445677at2759"/>